<gene>
    <name evidence="3" type="ORF">SAMN05421548_13320</name>
</gene>
<name>A0A1G7A848_9BURK</name>
<dbReference type="InterPro" id="IPR010982">
    <property type="entry name" value="Lambda_DNA-bd_dom_sf"/>
</dbReference>
<dbReference type="PANTHER" id="PTHR46558">
    <property type="entry name" value="TRACRIPTIONAL REGULATORY PROTEIN-RELATED-RELATED"/>
    <property type="match status" value="1"/>
</dbReference>
<dbReference type="Proteomes" id="UP000198908">
    <property type="component" value="Unassembled WGS sequence"/>
</dbReference>
<dbReference type="InterPro" id="IPR001387">
    <property type="entry name" value="Cro/C1-type_HTH"/>
</dbReference>
<dbReference type="Gene3D" id="1.10.260.40">
    <property type="entry name" value="lambda repressor-like DNA-binding domains"/>
    <property type="match status" value="1"/>
</dbReference>
<evidence type="ECO:0000313" key="4">
    <source>
        <dbReference type="Proteomes" id="UP000198908"/>
    </source>
</evidence>
<dbReference type="GO" id="GO:0003677">
    <property type="term" value="F:DNA binding"/>
    <property type="evidence" value="ECO:0007669"/>
    <property type="project" value="UniProtKB-KW"/>
</dbReference>
<dbReference type="STRING" id="416944.SAMN05421548_13320"/>
<dbReference type="PANTHER" id="PTHR46558:SF13">
    <property type="entry name" value="HTH-TYPE TRANSCRIPTIONAL REGULATOR IMMR"/>
    <property type="match status" value="1"/>
</dbReference>
<protein>
    <submittedName>
        <fullName evidence="3">Transcriptional regulator, contains XRE-family HTH domain</fullName>
    </submittedName>
</protein>
<dbReference type="PROSITE" id="PS50943">
    <property type="entry name" value="HTH_CROC1"/>
    <property type="match status" value="1"/>
</dbReference>
<dbReference type="SUPFAM" id="SSF47413">
    <property type="entry name" value="lambda repressor-like DNA-binding domains"/>
    <property type="match status" value="1"/>
</dbReference>
<dbReference type="Pfam" id="PF01381">
    <property type="entry name" value="HTH_3"/>
    <property type="match status" value="1"/>
</dbReference>
<keyword evidence="4" id="KW-1185">Reference proteome</keyword>
<dbReference type="AlphaFoldDB" id="A0A1G7A848"/>
<feature type="domain" description="HTH cro/C1-type" evidence="2">
    <location>
        <begin position="19"/>
        <end position="73"/>
    </location>
</feature>
<keyword evidence="1" id="KW-0238">DNA-binding</keyword>
<evidence type="ECO:0000313" key="3">
    <source>
        <dbReference type="EMBL" id="SDE10992.1"/>
    </source>
</evidence>
<sequence>MKASATQEGAFAKRIGQALARARLDADLTQEQAAEALGVNTETISRFERGHTAPPLFRLFELADVYGVPPETLIAGGEGRSLDPARDVTALMGNLSHGDREFVREWVAAMCERLAKARPGTTKR</sequence>
<organism evidence="3 4">
    <name type="scientific">Paraburkholderia lycopersici</name>
    <dbReference type="NCBI Taxonomy" id="416944"/>
    <lineage>
        <taxon>Bacteria</taxon>
        <taxon>Pseudomonadati</taxon>
        <taxon>Pseudomonadota</taxon>
        <taxon>Betaproteobacteria</taxon>
        <taxon>Burkholderiales</taxon>
        <taxon>Burkholderiaceae</taxon>
        <taxon>Paraburkholderia</taxon>
    </lineage>
</organism>
<dbReference type="OrthoDB" id="5524454at2"/>
<reference evidence="4" key="1">
    <citation type="submission" date="2016-09" db="EMBL/GenBank/DDBJ databases">
        <authorList>
            <person name="Varghese N."/>
            <person name="Submissions S."/>
        </authorList>
    </citation>
    <scope>NUCLEOTIDE SEQUENCE [LARGE SCALE GENOMIC DNA]</scope>
    <source>
        <strain evidence="4">TNe-862</strain>
    </source>
</reference>
<evidence type="ECO:0000256" key="1">
    <source>
        <dbReference type="ARBA" id="ARBA00023125"/>
    </source>
</evidence>
<proteinExistence type="predicted"/>
<accession>A0A1G7A848</accession>
<dbReference type="CDD" id="cd00093">
    <property type="entry name" value="HTH_XRE"/>
    <property type="match status" value="1"/>
</dbReference>
<dbReference type="RefSeq" id="WP_092004166.1">
    <property type="nucleotide sequence ID" value="NZ_FMYQ01000033.1"/>
</dbReference>
<evidence type="ECO:0000259" key="2">
    <source>
        <dbReference type="PROSITE" id="PS50943"/>
    </source>
</evidence>
<dbReference type="EMBL" id="FMYQ01000033">
    <property type="protein sequence ID" value="SDE10992.1"/>
    <property type="molecule type" value="Genomic_DNA"/>
</dbReference>
<dbReference type="SMART" id="SM00530">
    <property type="entry name" value="HTH_XRE"/>
    <property type="match status" value="1"/>
</dbReference>